<gene>
    <name evidence="2" type="ORF">GKD88_02165</name>
    <name evidence="1" type="ORF">GKE08_02365</name>
</gene>
<proteinExistence type="predicted"/>
<dbReference type="Proteomes" id="UP000480929">
    <property type="component" value="Unassembled WGS sequence"/>
</dbReference>
<sequence length="120" mass="13841">MYFDFNQDCLPSKKIVPRLFFPCDYKTRYIFPVLNDKKNAVERFGILYPYFNSHHESSIAHHDTAALLPFPAFASRLDFLTGWDRGPPLPSACFADFSLLFAQVEESAYFIEIPCFNNSA</sequence>
<evidence type="ECO:0000313" key="2">
    <source>
        <dbReference type="EMBL" id="MSC31926.1"/>
    </source>
</evidence>
<evidence type="ECO:0000313" key="1">
    <source>
        <dbReference type="EMBL" id="MSA88171.1"/>
    </source>
</evidence>
<evidence type="ECO:0000313" key="3">
    <source>
        <dbReference type="Proteomes" id="UP000433575"/>
    </source>
</evidence>
<keyword evidence="4" id="KW-1185">Reference proteome</keyword>
<dbReference type="EMBL" id="WKPI01000002">
    <property type="protein sequence ID" value="MSC31926.1"/>
    <property type="molecule type" value="Genomic_DNA"/>
</dbReference>
<dbReference type="AlphaFoldDB" id="A0A6N7S2S9"/>
<dbReference type="Proteomes" id="UP000433575">
    <property type="component" value="Unassembled WGS sequence"/>
</dbReference>
<name>A0A6N7S2S9_9FIRM</name>
<protein>
    <submittedName>
        <fullName evidence="1">Uncharacterized protein</fullName>
    </submittedName>
</protein>
<organism evidence="1 3">
    <name type="scientific">Holdemania massiliensis</name>
    <dbReference type="NCBI Taxonomy" id="1468449"/>
    <lineage>
        <taxon>Bacteria</taxon>
        <taxon>Bacillati</taxon>
        <taxon>Bacillota</taxon>
        <taxon>Erysipelotrichia</taxon>
        <taxon>Erysipelotrichales</taxon>
        <taxon>Erysipelotrichaceae</taxon>
        <taxon>Holdemania</taxon>
    </lineage>
</organism>
<dbReference type="EMBL" id="WKPJ01000002">
    <property type="protein sequence ID" value="MSA88171.1"/>
    <property type="molecule type" value="Genomic_DNA"/>
</dbReference>
<reference evidence="3 4" key="1">
    <citation type="journal article" date="2019" name="Nat. Med.">
        <title>A library of human gut bacterial isolates paired with longitudinal multiomics data enables mechanistic microbiome research.</title>
        <authorList>
            <person name="Poyet M."/>
            <person name="Groussin M."/>
            <person name="Gibbons S.M."/>
            <person name="Avila-Pacheco J."/>
            <person name="Jiang X."/>
            <person name="Kearney S.M."/>
            <person name="Perrotta A.R."/>
            <person name="Berdy B."/>
            <person name="Zhao S."/>
            <person name="Lieberman T.D."/>
            <person name="Swanson P.K."/>
            <person name="Smith M."/>
            <person name="Roesemann S."/>
            <person name="Alexander J.E."/>
            <person name="Rich S.A."/>
            <person name="Livny J."/>
            <person name="Vlamakis H."/>
            <person name="Clish C."/>
            <person name="Bullock K."/>
            <person name="Deik A."/>
            <person name="Scott J."/>
            <person name="Pierce K.A."/>
            <person name="Xavier R.J."/>
            <person name="Alm E.J."/>
        </authorList>
    </citation>
    <scope>NUCLEOTIDE SEQUENCE [LARGE SCALE GENOMIC DNA]</scope>
    <source>
        <strain evidence="1 3">BIOML-A4</strain>
        <strain evidence="2 4">BIOML-A5</strain>
    </source>
</reference>
<accession>A0A6N7S2S9</accession>
<dbReference type="RefSeq" id="WP_154237805.1">
    <property type="nucleotide sequence ID" value="NZ_WKPI01000002.1"/>
</dbReference>
<evidence type="ECO:0000313" key="4">
    <source>
        <dbReference type="Proteomes" id="UP000480929"/>
    </source>
</evidence>
<comment type="caution">
    <text evidence="1">The sequence shown here is derived from an EMBL/GenBank/DDBJ whole genome shotgun (WGS) entry which is preliminary data.</text>
</comment>